<dbReference type="GO" id="GO:0005829">
    <property type="term" value="C:cytosol"/>
    <property type="evidence" value="ECO:0007669"/>
    <property type="project" value="TreeGrafter"/>
</dbReference>
<dbReference type="Pfam" id="PF22019">
    <property type="entry name" value="GlgB_N"/>
    <property type="match status" value="1"/>
</dbReference>
<evidence type="ECO:0000256" key="7">
    <source>
        <dbReference type="ARBA" id="ARBA00022679"/>
    </source>
</evidence>
<keyword evidence="6 10" id="KW-0328">Glycosyltransferase</keyword>
<dbReference type="FunFam" id="2.60.40.1180:FF:000002">
    <property type="entry name" value="1,4-alpha-glucan branching enzyme GlgB"/>
    <property type="match status" value="1"/>
</dbReference>
<keyword evidence="8 10" id="KW-0320">Glycogen biosynthesis</keyword>
<dbReference type="InterPro" id="IPR037439">
    <property type="entry name" value="Branching_enzy"/>
</dbReference>
<evidence type="ECO:0000256" key="6">
    <source>
        <dbReference type="ARBA" id="ARBA00022676"/>
    </source>
</evidence>
<dbReference type="Proteomes" id="UP000306585">
    <property type="component" value="Unassembled WGS sequence"/>
</dbReference>
<dbReference type="PANTHER" id="PTHR43651:SF3">
    <property type="entry name" value="1,4-ALPHA-GLUCAN-BRANCHING ENZYME"/>
    <property type="match status" value="1"/>
</dbReference>
<evidence type="ECO:0000256" key="3">
    <source>
        <dbReference type="ARBA" id="ARBA00004964"/>
    </source>
</evidence>
<feature type="active site" description="Nucleophile" evidence="10 11">
    <location>
        <position position="410"/>
    </location>
</feature>
<dbReference type="NCBIfam" id="NF003811">
    <property type="entry name" value="PRK05402.1"/>
    <property type="match status" value="1"/>
</dbReference>
<protein>
    <recommendedName>
        <fullName evidence="10">1,4-alpha-glucan branching enzyme GlgB</fullName>
        <ecNumber evidence="10">2.4.1.18</ecNumber>
    </recommendedName>
    <alternativeName>
        <fullName evidence="10">1,4-alpha-D-glucan:1,4-alpha-D-glucan 6-glucosyl-transferase</fullName>
    </alternativeName>
    <alternativeName>
        <fullName evidence="10">Alpha-(1-&gt;4)-glucan branching enzyme</fullName>
    </alternativeName>
    <alternativeName>
        <fullName evidence="10">Glycogen branching enzyme</fullName>
        <shortName evidence="10">BE</shortName>
    </alternativeName>
</protein>
<dbReference type="FunFam" id="3.20.20.80:FF:000003">
    <property type="entry name" value="1,4-alpha-glucan branching enzyme GlgB"/>
    <property type="match status" value="1"/>
</dbReference>
<evidence type="ECO:0000313" key="14">
    <source>
        <dbReference type="Proteomes" id="UP000306585"/>
    </source>
</evidence>
<dbReference type="Gene3D" id="3.20.20.80">
    <property type="entry name" value="Glycosidases"/>
    <property type="match status" value="1"/>
</dbReference>
<keyword evidence="7 10" id="KW-0808">Transferase</keyword>
<dbReference type="Gene3D" id="2.60.40.10">
    <property type="entry name" value="Immunoglobulins"/>
    <property type="match status" value="1"/>
</dbReference>
<evidence type="ECO:0000256" key="2">
    <source>
        <dbReference type="ARBA" id="ARBA00002953"/>
    </source>
</evidence>
<evidence type="ECO:0000256" key="8">
    <source>
        <dbReference type="ARBA" id="ARBA00023056"/>
    </source>
</evidence>
<dbReference type="Gene3D" id="2.60.40.1180">
    <property type="entry name" value="Golgi alpha-mannosidase II"/>
    <property type="match status" value="1"/>
</dbReference>
<dbReference type="SUPFAM" id="SSF81296">
    <property type="entry name" value="E set domains"/>
    <property type="match status" value="2"/>
</dbReference>
<evidence type="ECO:0000256" key="9">
    <source>
        <dbReference type="ARBA" id="ARBA00023277"/>
    </source>
</evidence>
<keyword evidence="14" id="KW-1185">Reference proteome</keyword>
<dbReference type="NCBIfam" id="NF008967">
    <property type="entry name" value="PRK12313.1"/>
    <property type="match status" value="1"/>
</dbReference>
<dbReference type="CDD" id="cd11322">
    <property type="entry name" value="AmyAc_Glg_BE"/>
    <property type="match status" value="1"/>
</dbReference>
<keyword evidence="5 10" id="KW-0321">Glycogen metabolism</keyword>
<organism evidence="13 14">
    <name type="scientific">Mariprofundus erugo</name>
    <dbReference type="NCBI Taxonomy" id="2528639"/>
    <lineage>
        <taxon>Bacteria</taxon>
        <taxon>Pseudomonadati</taxon>
        <taxon>Pseudomonadota</taxon>
        <taxon>Candidatius Mariprofundia</taxon>
        <taxon>Mariprofundales</taxon>
        <taxon>Mariprofundaceae</taxon>
        <taxon>Mariprofundus</taxon>
    </lineage>
</organism>
<dbReference type="Pfam" id="PF02806">
    <property type="entry name" value="Alpha-amylase_C"/>
    <property type="match status" value="1"/>
</dbReference>
<comment type="catalytic activity">
    <reaction evidence="1 10">
        <text>Transfers a segment of a (1-&gt;4)-alpha-D-glucan chain to a primary hydroxy group in a similar glucan chain.</text>
        <dbReference type="EC" id="2.4.1.18"/>
    </reaction>
</comment>
<dbReference type="Pfam" id="PF02922">
    <property type="entry name" value="CBM_48"/>
    <property type="match status" value="1"/>
</dbReference>
<dbReference type="Pfam" id="PF00128">
    <property type="entry name" value="Alpha-amylase"/>
    <property type="match status" value="1"/>
</dbReference>
<comment type="similarity">
    <text evidence="4 10">Belongs to the glycosyl hydrolase 13 family. GlgB subfamily.</text>
</comment>
<comment type="caution">
    <text evidence="13">The sequence shown here is derived from an EMBL/GenBank/DDBJ whole genome shotgun (WGS) entry which is preliminary data.</text>
</comment>
<evidence type="ECO:0000256" key="10">
    <source>
        <dbReference type="HAMAP-Rule" id="MF_00685"/>
    </source>
</evidence>
<evidence type="ECO:0000256" key="11">
    <source>
        <dbReference type="PIRSR" id="PIRSR000463-1"/>
    </source>
</evidence>
<dbReference type="InterPro" id="IPR013783">
    <property type="entry name" value="Ig-like_fold"/>
</dbReference>
<dbReference type="InterPro" id="IPR054169">
    <property type="entry name" value="GlgB_N"/>
</dbReference>
<keyword evidence="9 10" id="KW-0119">Carbohydrate metabolism</keyword>
<dbReference type="InterPro" id="IPR017853">
    <property type="entry name" value="GH"/>
</dbReference>
<evidence type="ECO:0000256" key="1">
    <source>
        <dbReference type="ARBA" id="ARBA00000826"/>
    </source>
</evidence>
<reference evidence="13 14" key="1">
    <citation type="journal article" date="2019" name="Appl. Environ. Microbiol.">
        <title>Environmental Evidence and Genomic Insight of Iron-oxidizing Bacteria Preference Towards More Corrosion Resistant Stainless Steel at Higher Salinities.</title>
        <authorList>
            <person name="Garrison C.E."/>
            <person name="Price K.A."/>
            <person name="Field E.K."/>
        </authorList>
    </citation>
    <scope>NUCLEOTIDE SEQUENCE [LARGE SCALE GENOMIC DNA]</scope>
    <source>
        <strain evidence="13 14">P3</strain>
    </source>
</reference>
<dbReference type="EC" id="2.4.1.18" evidence="10"/>
<dbReference type="AlphaFoldDB" id="A0A5R9GPM0"/>
<dbReference type="HAMAP" id="MF_00685">
    <property type="entry name" value="GlgB"/>
    <property type="match status" value="1"/>
</dbReference>
<proteinExistence type="inferred from homology"/>
<dbReference type="CDD" id="cd02855">
    <property type="entry name" value="E_set_GBE_prok_N"/>
    <property type="match status" value="1"/>
</dbReference>
<comment type="function">
    <text evidence="2 10">Catalyzes the formation of the alpha-1,6-glucosidic linkages in glycogen by scission of a 1,4-alpha-linked oligosaccharide from growing alpha-1,4-glucan chains and the subsequent attachment of the oligosaccharide to the alpha-1,6 position.</text>
</comment>
<dbReference type="GO" id="GO:0004553">
    <property type="term" value="F:hydrolase activity, hydrolyzing O-glycosyl compounds"/>
    <property type="evidence" value="ECO:0007669"/>
    <property type="project" value="InterPro"/>
</dbReference>
<dbReference type="SUPFAM" id="SSF51011">
    <property type="entry name" value="Glycosyl hydrolase domain"/>
    <property type="match status" value="1"/>
</dbReference>
<dbReference type="PANTHER" id="PTHR43651">
    <property type="entry name" value="1,4-ALPHA-GLUCAN-BRANCHING ENZYME"/>
    <property type="match status" value="1"/>
</dbReference>
<dbReference type="EMBL" id="VBRY01000010">
    <property type="protein sequence ID" value="TLS66237.1"/>
    <property type="molecule type" value="Genomic_DNA"/>
</dbReference>
<dbReference type="SUPFAM" id="SSF51445">
    <property type="entry name" value="(Trans)glycosidases"/>
    <property type="match status" value="1"/>
</dbReference>
<dbReference type="RefSeq" id="WP_138239768.1">
    <property type="nucleotide sequence ID" value="NZ_VBRY01000010.1"/>
</dbReference>
<dbReference type="InterPro" id="IPR006047">
    <property type="entry name" value="GH13_cat_dom"/>
</dbReference>
<gene>
    <name evidence="10 13" type="primary">glgB</name>
    <name evidence="13" type="ORF">FEF65_10460</name>
</gene>
<dbReference type="InterPro" id="IPR013780">
    <property type="entry name" value="Glyco_hydro_b"/>
</dbReference>
<dbReference type="InterPro" id="IPR044143">
    <property type="entry name" value="GlgB_N_E_set_prok"/>
</dbReference>
<evidence type="ECO:0000256" key="4">
    <source>
        <dbReference type="ARBA" id="ARBA00009000"/>
    </source>
</evidence>
<dbReference type="PIRSF" id="PIRSF000463">
    <property type="entry name" value="GlgB"/>
    <property type="match status" value="1"/>
</dbReference>
<comment type="pathway">
    <text evidence="3 10">Glycan biosynthesis; glycogen biosynthesis.</text>
</comment>
<evidence type="ECO:0000313" key="13">
    <source>
        <dbReference type="EMBL" id="TLS66237.1"/>
    </source>
</evidence>
<comment type="subunit">
    <text evidence="10">Monomer.</text>
</comment>
<dbReference type="SMART" id="SM00642">
    <property type="entry name" value="Aamy"/>
    <property type="match status" value="1"/>
</dbReference>
<name>A0A5R9GPM0_9PROT</name>
<dbReference type="NCBIfam" id="TIGR01515">
    <property type="entry name" value="branching_enzym"/>
    <property type="match status" value="1"/>
</dbReference>
<dbReference type="GO" id="GO:0043169">
    <property type="term" value="F:cation binding"/>
    <property type="evidence" value="ECO:0007669"/>
    <property type="project" value="InterPro"/>
</dbReference>
<evidence type="ECO:0000256" key="5">
    <source>
        <dbReference type="ARBA" id="ARBA00022600"/>
    </source>
</evidence>
<evidence type="ECO:0000259" key="12">
    <source>
        <dbReference type="SMART" id="SM00642"/>
    </source>
</evidence>
<dbReference type="UniPathway" id="UPA00164"/>
<dbReference type="InterPro" id="IPR004193">
    <property type="entry name" value="Glyco_hydro_13_N"/>
</dbReference>
<dbReference type="InterPro" id="IPR006048">
    <property type="entry name" value="A-amylase/branching_C"/>
</dbReference>
<dbReference type="FunFam" id="2.60.40.10:FF:000169">
    <property type="entry name" value="1,4-alpha-glucan branching enzyme GlgB"/>
    <property type="match status" value="1"/>
</dbReference>
<feature type="domain" description="Glycosyl hydrolase family 13 catalytic" evidence="12">
    <location>
        <begin position="251"/>
        <end position="595"/>
    </location>
</feature>
<accession>A0A5R9GPM0</accession>
<dbReference type="GO" id="GO:0003844">
    <property type="term" value="F:1,4-alpha-glucan branching enzyme activity"/>
    <property type="evidence" value="ECO:0007669"/>
    <property type="project" value="UniProtKB-UniRule"/>
</dbReference>
<dbReference type="GO" id="GO:0005978">
    <property type="term" value="P:glycogen biosynthetic process"/>
    <property type="evidence" value="ECO:0007669"/>
    <property type="project" value="UniProtKB-UniRule"/>
</dbReference>
<sequence length="730" mass="84067">MKSDIKLSSDAWAILEARSHDPFSFLGRHSAGDGMILRAFKPRAERMWILPVDGDPIAMTRIAGTDFFEGHWHHVNFGHPYRFRLENSAGHSWEEEDVYRFLPLLGEMDLHLIGEGNHFEKYRIMGAHVCEHDGVSGVGFAVWAPSAARVSVVGNFNHWDGREHQMRVRGSSGVWELFIPALCEGEVYKFEIRAQNGSVFQKADPYAQQMELRPATASVVHNRFVYQWGDAAWMNGRVEHQAADRPMSIYEVHLGSWRRPDSDDSCYLDYRELAHQLVEYCQWMGFTHIELMPVTEHPFDGSWGYQTVGYFAPTSRFGSPDDFRYFVDYCHRHGIGVFLDWVPAHFPKDAHGLARFDGTPLYEHEDPRLGEHKDWGTYIFNFGRNEVRNFLIASALFWLDEYHLDGLRVDAVASMLYLDYSREEGEWIPNKYGGRENLEAVEFLKQFNCLVHERFPGAVTMAEESTSWPMVSRPTWLGGLGFTMKWNMGWMNDTLSYFENDPIYRSYHHHALTFSMVYAFTENFILPFSHDEVVHGKGSMPQKMPGDDWQKFANLRLLYAYMYTHPGKKLLFNGLEFGQWPEWNYNASLSWDQAQFMPHRGLQLMMRDMNHLYRDVPALHEVDFDGAGFQWIDCNDSGHSVLSFIRRDKNGGQVVIVLNLTPVPREGYRLGLPVSGHYDEILNTDAEVYGGANIGNAGGVVAEEHGWMDQPYSAELVLPPLSCLMFRPEV</sequence>
<dbReference type="InterPro" id="IPR014756">
    <property type="entry name" value="Ig_E-set"/>
</dbReference>
<feature type="active site" description="Proton donor" evidence="10 11">
    <location>
        <position position="463"/>
    </location>
</feature>
<dbReference type="InterPro" id="IPR006407">
    <property type="entry name" value="GlgB"/>
</dbReference>